<feature type="domain" description="SF3 helicase" evidence="20">
    <location>
        <begin position="1735"/>
        <end position="1904"/>
    </location>
</feature>
<evidence type="ECO:0000256" key="17">
    <source>
        <dbReference type="SAM" id="MobiDB-lite"/>
    </source>
</evidence>
<evidence type="ECO:0000256" key="15">
    <source>
        <dbReference type="ARBA" id="ARBA00022953"/>
    </source>
</evidence>
<dbReference type="GO" id="GO:0039694">
    <property type="term" value="P:viral RNA genome replication"/>
    <property type="evidence" value="ECO:0007669"/>
    <property type="project" value="InterPro"/>
</dbReference>
<evidence type="ECO:0000259" key="21">
    <source>
        <dbReference type="PROSITE" id="PS51874"/>
    </source>
</evidence>
<dbReference type="GO" id="GO:0019028">
    <property type="term" value="C:viral capsid"/>
    <property type="evidence" value="ECO:0007669"/>
    <property type="project" value="UniProtKB-KW"/>
</dbReference>
<dbReference type="Pfam" id="PF00680">
    <property type="entry name" value="RdRP_1"/>
    <property type="match status" value="1"/>
</dbReference>
<dbReference type="Pfam" id="PF12381">
    <property type="entry name" value="Peptidase_C3G"/>
    <property type="match status" value="1"/>
</dbReference>
<feature type="region of interest" description="Disordered" evidence="17">
    <location>
        <begin position="1"/>
        <end position="26"/>
    </location>
</feature>
<feature type="region of interest" description="Disordered" evidence="17">
    <location>
        <begin position="1343"/>
        <end position="1362"/>
    </location>
</feature>
<keyword evidence="7 18" id="KW-0812">Transmembrane</keyword>
<dbReference type="GO" id="GO:0006508">
    <property type="term" value="P:proteolysis"/>
    <property type="evidence" value="ECO:0007669"/>
    <property type="project" value="UniProtKB-KW"/>
</dbReference>
<feature type="transmembrane region" description="Helical" evidence="18">
    <location>
        <begin position="2328"/>
        <end position="2350"/>
    </location>
</feature>
<evidence type="ECO:0000256" key="12">
    <source>
        <dbReference type="ARBA" id="ARBA00022807"/>
    </source>
</evidence>
<sequence length="3459" mass="389286">MQTNNHQDPIQGNVPENFPQNHDLGAPAGYSLSVEDPFGNRSDFHIPVRQIIREEVDHPNWVPICSNDFHLNSEDYCEECESERIKNFEIFRSQNLADQHLNSCTDSKDCDHFSCFSTSTSCRFCPFCLFVFNLDKFYKQNLYLISRQALARLFHGSAEELLSRAIFFTYNIQIDAEVVANNRIGCEYVKLFHPNFRPSITSPPYASDWVMCDNAKHLFECLGLGDTTRGYLYGLVSENAYWNATCSKCGACCQGANARTAIPIVMALQYCKVDVYYNEYYLYHIHASEEKMRIDRQTAHLLHSIIRGAPFVDCSDQLCEPICKMPMDSSKLTLLDSTIRHPKSQGSLLDSECDHAFILRTSHGIKIPMSKSLFITFLTMGAYHGYAHDEQQEQNAIVSFGGMPGVNLACNKRFLRMHKLFYSGSYRRRPLFMSHIPSTNATAQSGFNDEEFERLLAEEDVHIKVERPMAERFDYEDVIDIYDEADYARTRAMGLGQVLGGLLKGISHCVDSLHKVFDFPLDLAIDAAQKTGDWLEGNKAAVDDTKICVGCPEIQKDMLSFQAETKEAFELIRSSIKKLSEGIDKITKMNATNFERIVERINPIESKLKELENKAPATDSKATEALVQAIKDLKLMKEAMLDLNERLSKLENRKNDSQATQGTAGEQQPIPKTPTRVKARPVIKQSGTIMVNEESSETFRDNESRVTDPNRNDMFAAVTAEYLAKTFTWKVSDGQDKVLADLDLPKDLWDANSRLSDIMGYFQYYDATGITFRITTTCIPMHGGTLCAAWDANGCATRQGIATTVQLTGLPKTFIEAHSSSETTIVVKNSNIQSAICLSGSEHSFGRMGILKVCCLNTLNAPKEATQQVAVNVWIKFDGVKFHVYSLKKNPVVSQLKVASLTDIGELSSVVATGSWSTTSATNLMELNIHPTACAIQGGLITQTPLSVLAHAFARWRGSLKISIIFGASLFTRGRVLAAAVPVAKRKGTMSIEEISGYHNVCCLLNGQQTTFELEIPYYSVGQDSFVYRDALFDISAHDGNFMITRLHLVVLDKLVMSANASNSINFSVTLGPGSDLEFKYLAGVHGQRIARELKMEVSLGRSFENGALIGSGFDDLLQRWSHLVTMPFNARDDSDEPKVYGYIMTVTPAYRSLPVHCTLLSWFSQLFVQWKGGIRYRLHIDSEERRWGGFIKVWHDPNGSLDEGKEFAKADILSPPAGAMVRYWNYLDGDLEFTVPFCARTSTLFVPKAMIGTDSKSWILNYNGTLNFAYQGVDDFGVTVEISAADDFEYHVRTVAPRAGKVNEAFAKLEYASNLKDIKESLTSSTRLRGPHYKTKITSVEPQVLEDDTSGGGNSKQNKTKSKFEDLINATAQMDFDRATANVGCMSFRNVAKTAKVLSDRGTCEKMADVLDFTHSSLKLGDQPAAARLAAAIAQIAPIMESIGRATQSVEEKLASVDTFRDKIMTLISNVLGDSLPGLALADFKKGKYVWASFLTMIAACVVAWAATSKKSFLKRFSVVAMIIWSPFLASKIWELGTWIRKSWSKLWPKSDSCRQHSLAGLCESVFTSFKDFPDWFRSGGITIVTQVCTVLLTIVSLITLGTIPSSKQSASFADKFKEFGNMSRATTSIAGGYKTISELCSKFTNYLAVTFFGAQVDDDAFKGLVTFNVKEWILEVKNLSLEENKFSGFGGDEHLVKVRHLYDKSVEITYKLLHKNRVPIAMLPIIRDTCKKCEDLLNESYTYKGMKTPRVDPFYICLFGAPGVGKSTVASMIVDDLLDAMGEPKVDRIYTRCCSDQYWSNYHHEPVICYDDLGAISRPASLSDYGEIMGIKSNRPYSLPMAAVDEKGRHCLSRYLIACTNLTHLDDTGDVKTKDAYYRRINVPVTVTRDVVAMMNPEDPTDGLRFTVEQVLDGGRWINVTESRLLNGRLPFRAEDLMNMNYGYFMEFLKMYAALYMENQNMLVAKLRGTEIPESRSSENEELEFDYLVSAQMDHTVTFGELVTKFNTYKLTGKQWNKRLRELGWMTLDGWDTNKVMKFEDLVAGFCGCARNENCNFDFYHKRLQEILNKKGYAPAYQYFNLHKLNSDMRKTELKLKCGTTADDLFRQADLLVVFSYLVFVARIGVSGSHVCLSYNMLNVQDIRDFEICRESALDLSREVIIDGEQCYIWDFISDIFPKIVAKCNCVVLNDGERRYIFVTDNVPTKIFPDLAWSELISGKQIVSSNIVKIAGEHKSRTILPLLADSYKAFKDPKAWLERNKELKMALDKEEYIVLLFAVACEAGRFSQILDKPPSKRKVFNMSERYDAYIAQEKGLIGRLSKPAKICLAIGAGVAIFGALAGIGVGLFKLIAHFNKEEEEGEEIELDILAPEMSGSHESGQHTTKYVTKERVPSKPARRQHEFDLELSDLPTLRAEELTNEMTCASASDEHKTQYVKRRVGPVNRRKDALVAEISGAHASDQHKTEFLKTRIPLMKRIATKESYVVTYDDEPNSHISLARRIRRTRLARAIKQMAVLEDFPSTLEEIRLWRQNAANKGVIVPKYSTSGKFFSGLLDDEDEEPQSLNMLNEEDIEVDKRMFEKISEVISVIQPKKNELERMIEDGVHHKVVKQARVNDKGLAKDPNMVTILTDKLINISAVIVNLTPTRRAYMNVVRLIGTMVVCPAHYLEALEEGDELYFICFSLVIKLTFDPSRVTLVNSQQDLMVWDLGNMVPPSIDTLKMIPTIEDWDHFQDGPGAFAVTKYNSKFPTNYINTLTMIERIRANTQNPTGTYSMMGSQHTITTGLRYQMFSLDGFCGGLILRASTNMVRKIVGIHVAGSQNHAMGYAECLIAEDLRAAVARLALDPRSTIQASLRSRIDSVSKQCGLDRSLGTIGCHGRVASEDVTSAATKTSIRKSRIHGLVGEIRTEPSILHAHDPRLPKEQIGKWDPVIEAAMKYGTRISPFPVDQILEVEDHLTNMLANCENSKNKRQVNNLEVGINGIDQSDYWQQIEMDTSSGWPYAKRKPVGAAGKKWLFEQDGNYPSGKPRYVFGDTGLTESYNLMLSEARQGIAPTVITIECAKDERRKLSKIYEKPATRTFTILPPEINILFRQYFGDFAAMVMTCRAKLFCQVGINPESMEWGDLMLGLKEKSSKGFAGDYSKFDGIGDPQIYHSITQVVNNWYNDGEENATIRHALISSIIHRRGIVKEYLFQYCQGMPSGFAMTVIFNSFMNYYYLSLAWMNLISASPLSPQASLRYFDEYCKVIVYGDDNIVAVNEEFLEYYNLRLVAGYLSQFGVSYTDDAKNPIEKSEPYVNIDDVTFLKRRWISLGGRASMLYKAPLDKVSIEERLNWIRECDDGELALVQNIESALYEASIHGHTYFGELKDKIVKACDAVMITMPNIRYIDCQRRWWTSMTGGYLEPSDVTKLVRLVDRGLLDPKTVWKDPLYKTNKLLFDLLREVKAAPLAAFVV</sequence>
<keyword evidence="11" id="KW-0347">Helicase</keyword>
<evidence type="ECO:0000256" key="16">
    <source>
        <dbReference type="ARBA" id="ARBA00022989"/>
    </source>
</evidence>
<dbReference type="GO" id="GO:0004197">
    <property type="term" value="F:cysteine-type endopeptidase activity"/>
    <property type="evidence" value="ECO:0007669"/>
    <property type="project" value="InterPro"/>
</dbReference>
<feature type="compositionally biased region" description="Polar residues" evidence="17">
    <location>
        <begin position="657"/>
        <end position="666"/>
    </location>
</feature>
<evidence type="ECO:0000256" key="7">
    <source>
        <dbReference type="ARBA" id="ARBA00022692"/>
    </source>
</evidence>
<dbReference type="InterPro" id="IPR043128">
    <property type="entry name" value="Rev_trsase/Diguanyl_cyclase"/>
</dbReference>
<evidence type="ECO:0000256" key="11">
    <source>
        <dbReference type="ARBA" id="ARBA00022806"/>
    </source>
</evidence>
<dbReference type="InterPro" id="IPR024379">
    <property type="entry name" value="Waikavirus_capsid-1"/>
</dbReference>
<keyword evidence="13" id="KW-0067">ATP-binding</keyword>
<feature type="transmembrane region" description="Helical" evidence="18">
    <location>
        <begin position="1577"/>
        <end position="1602"/>
    </location>
</feature>
<dbReference type="InterPro" id="IPR043504">
    <property type="entry name" value="Peptidase_S1_PA_chymotrypsin"/>
</dbReference>
<dbReference type="InterPro" id="IPR044067">
    <property type="entry name" value="PCV_3C_PRO"/>
</dbReference>
<dbReference type="Gene3D" id="2.40.10.10">
    <property type="entry name" value="Trypsin-like serine proteases"/>
    <property type="match status" value="1"/>
</dbReference>
<keyword evidence="6" id="KW-0808">Transferase</keyword>
<name>A0A6B9L1T9_9SECO</name>
<keyword evidence="16 18" id="KW-1133">Transmembrane helix</keyword>
<evidence type="ECO:0000256" key="6">
    <source>
        <dbReference type="ARBA" id="ARBA00022679"/>
    </source>
</evidence>
<evidence type="ECO:0000256" key="10">
    <source>
        <dbReference type="ARBA" id="ARBA00022801"/>
    </source>
</evidence>
<keyword evidence="15" id="KW-0693">Viral RNA replication</keyword>
<dbReference type="InterPro" id="IPR000605">
    <property type="entry name" value="Helicase_SF3_ssDNA/RNA_vir"/>
</dbReference>
<evidence type="ECO:0000256" key="18">
    <source>
        <dbReference type="SAM" id="Phobius"/>
    </source>
</evidence>
<feature type="compositionally biased region" description="Polar residues" evidence="17">
    <location>
        <begin position="2378"/>
        <end position="2388"/>
    </location>
</feature>
<proteinExistence type="predicted"/>
<dbReference type="InterPro" id="IPR001205">
    <property type="entry name" value="RNA-dir_pol_C"/>
</dbReference>
<dbReference type="Pfam" id="PF00910">
    <property type="entry name" value="RNA_helicase"/>
    <property type="match status" value="1"/>
</dbReference>
<dbReference type="EMBL" id="MN203201">
    <property type="protein sequence ID" value="QHB15177.1"/>
    <property type="molecule type" value="Genomic_RNA"/>
</dbReference>
<keyword evidence="3" id="KW-0696">RNA-directed RNA polymerase</keyword>
<evidence type="ECO:0000259" key="19">
    <source>
        <dbReference type="PROSITE" id="PS50507"/>
    </source>
</evidence>
<reference evidence="22" key="1">
    <citation type="submission" date="2019-07" db="EMBL/GenBank/DDBJ databases">
        <title>Network analysis of the papaya orchard virome from two agroecological regions of Chiapas.</title>
        <authorList>
            <person name="Alcala-Briseno R.I.I."/>
            <person name="Casarrubias-Castillo K."/>
            <person name="Lopez-Ley D."/>
            <person name="Garrett K.A."/>
            <person name="Silva-Rosales L."/>
        </authorList>
    </citation>
    <scope>NUCLEOTIDE SEQUENCE</scope>
    <source>
        <strain evidence="22">MCDV.CD-W</strain>
    </source>
</reference>
<evidence type="ECO:0000313" key="22">
    <source>
        <dbReference type="EMBL" id="QHB15177.1"/>
    </source>
</evidence>
<dbReference type="GO" id="GO:0003968">
    <property type="term" value="F:RNA-directed RNA polymerase activity"/>
    <property type="evidence" value="ECO:0007669"/>
    <property type="project" value="UniProtKB-KW"/>
</dbReference>
<feature type="domain" description="Peptidase C3" evidence="21">
    <location>
        <begin position="2625"/>
        <end position="2839"/>
    </location>
</feature>
<keyword evidence="14" id="KW-0946">Virion</keyword>
<dbReference type="InterPro" id="IPR014759">
    <property type="entry name" value="Helicase_SF3_ssRNA_vir"/>
</dbReference>
<dbReference type="CDD" id="cd00205">
    <property type="entry name" value="rhv_like"/>
    <property type="match status" value="1"/>
</dbReference>
<dbReference type="Pfam" id="PF12264">
    <property type="entry name" value="Waikav_capsid_1"/>
    <property type="match status" value="1"/>
</dbReference>
<dbReference type="InterPro" id="IPR024387">
    <property type="entry name" value="Pept_C3G_Picornavir"/>
</dbReference>
<keyword evidence="9" id="KW-0547">Nucleotide-binding</keyword>
<dbReference type="CDD" id="cd23169">
    <property type="entry name" value="ps-ssRNAv-Picornavirales"/>
    <property type="match status" value="1"/>
</dbReference>
<keyword evidence="4" id="KW-0167">Capsid protein</keyword>
<dbReference type="Gene3D" id="3.30.70.270">
    <property type="match status" value="1"/>
</dbReference>
<dbReference type="PROSITE" id="PS50507">
    <property type="entry name" value="RDRP_SSRNA_POS"/>
    <property type="match status" value="1"/>
</dbReference>
<keyword evidence="18" id="KW-0472">Membrane</keyword>
<evidence type="ECO:0000259" key="20">
    <source>
        <dbReference type="PROSITE" id="PS51218"/>
    </source>
</evidence>
<evidence type="ECO:0000256" key="3">
    <source>
        <dbReference type="ARBA" id="ARBA00022484"/>
    </source>
</evidence>
<dbReference type="PROSITE" id="PS51218">
    <property type="entry name" value="SF3_HELICASE_2"/>
    <property type="match status" value="1"/>
</dbReference>
<dbReference type="InterPro" id="IPR033703">
    <property type="entry name" value="Rhv-like"/>
</dbReference>
<protein>
    <recommendedName>
        <fullName evidence="2">Genome polyprotein</fullName>
    </recommendedName>
</protein>
<evidence type="ECO:0000256" key="5">
    <source>
        <dbReference type="ARBA" id="ARBA00022670"/>
    </source>
</evidence>
<feature type="domain" description="RdRp catalytic" evidence="19">
    <location>
        <begin position="3139"/>
        <end position="3270"/>
    </location>
</feature>
<dbReference type="InterPro" id="IPR029053">
    <property type="entry name" value="Viral_coat"/>
</dbReference>
<dbReference type="GO" id="GO:0005524">
    <property type="term" value="F:ATP binding"/>
    <property type="evidence" value="ECO:0007669"/>
    <property type="project" value="UniProtKB-KW"/>
</dbReference>
<feature type="compositionally biased region" description="Polar residues" evidence="17">
    <location>
        <begin position="1"/>
        <end position="10"/>
    </location>
</feature>
<dbReference type="InterPro" id="IPR009003">
    <property type="entry name" value="Peptidase_S1_PA"/>
</dbReference>
<dbReference type="GO" id="GO:0003724">
    <property type="term" value="F:RNA helicase activity"/>
    <property type="evidence" value="ECO:0007669"/>
    <property type="project" value="InterPro"/>
</dbReference>
<dbReference type="Gene3D" id="1.20.960.20">
    <property type="match status" value="1"/>
</dbReference>
<evidence type="ECO:0000256" key="1">
    <source>
        <dbReference type="ARBA" id="ARBA00004328"/>
    </source>
</evidence>
<evidence type="ECO:0000256" key="8">
    <source>
        <dbReference type="ARBA" id="ARBA00022695"/>
    </source>
</evidence>
<evidence type="ECO:0000256" key="2">
    <source>
        <dbReference type="ARBA" id="ARBA00020107"/>
    </source>
</evidence>
<dbReference type="Gene3D" id="2.60.120.20">
    <property type="match status" value="3"/>
</dbReference>
<evidence type="ECO:0000256" key="14">
    <source>
        <dbReference type="ARBA" id="ARBA00022844"/>
    </source>
</evidence>
<accession>A0A6B9L1T9</accession>
<keyword evidence="10" id="KW-0378">Hydrolase</keyword>
<feature type="transmembrane region" description="Helical" evidence="18">
    <location>
        <begin position="1490"/>
        <end position="1508"/>
    </location>
</feature>
<evidence type="ECO:0000256" key="4">
    <source>
        <dbReference type="ARBA" id="ARBA00022561"/>
    </source>
</evidence>
<dbReference type="SUPFAM" id="SSF88633">
    <property type="entry name" value="Positive stranded ssRNA viruses"/>
    <property type="match status" value="2"/>
</dbReference>
<feature type="compositionally biased region" description="Basic and acidic residues" evidence="17">
    <location>
        <begin position="2389"/>
        <end position="2402"/>
    </location>
</feature>
<keyword evidence="5" id="KW-0645">Protease</keyword>
<feature type="region of interest" description="Disordered" evidence="17">
    <location>
        <begin position="2376"/>
        <end position="2402"/>
    </location>
</feature>
<dbReference type="SUPFAM" id="SSF50494">
    <property type="entry name" value="Trypsin-like serine proteases"/>
    <property type="match status" value="1"/>
</dbReference>
<keyword evidence="12" id="KW-0788">Thiol protease</keyword>
<dbReference type="SUPFAM" id="SSF56672">
    <property type="entry name" value="DNA/RNA polymerases"/>
    <property type="match status" value="1"/>
</dbReference>
<comment type="subcellular location">
    <subcellularLocation>
        <location evidence="1">Virion</location>
    </subcellularLocation>
</comment>
<feature type="region of interest" description="Disordered" evidence="17">
    <location>
        <begin position="652"/>
        <end position="679"/>
    </location>
</feature>
<evidence type="ECO:0000256" key="9">
    <source>
        <dbReference type="ARBA" id="ARBA00022741"/>
    </source>
</evidence>
<dbReference type="InterPro" id="IPR043502">
    <property type="entry name" value="DNA/RNA_pol_sf"/>
</dbReference>
<keyword evidence="8" id="KW-0548">Nucleotidyltransferase</keyword>
<dbReference type="GO" id="GO:0003723">
    <property type="term" value="F:RNA binding"/>
    <property type="evidence" value="ECO:0007669"/>
    <property type="project" value="InterPro"/>
</dbReference>
<organism evidence="22">
    <name type="scientific">Maize chlorotic dwarf virus</name>
    <dbReference type="NCBI Taxonomy" id="51354"/>
    <lineage>
        <taxon>Viruses</taxon>
        <taxon>Riboviria</taxon>
        <taxon>Orthornavirae</taxon>
        <taxon>Pisuviricota</taxon>
        <taxon>Pisoniviricetes</taxon>
        <taxon>Picornavirales</taxon>
        <taxon>Secoviridae</taxon>
        <taxon>Waikavirus</taxon>
        <taxon>Ritunrivirus</taxon>
        <taxon>Waikavirus zeae</taxon>
    </lineage>
</organism>
<dbReference type="InterPro" id="IPR007094">
    <property type="entry name" value="RNA-dir_pol_PSvirus"/>
</dbReference>
<evidence type="ECO:0000256" key="13">
    <source>
        <dbReference type="ARBA" id="ARBA00022840"/>
    </source>
</evidence>
<dbReference type="GO" id="GO:0006351">
    <property type="term" value="P:DNA-templated transcription"/>
    <property type="evidence" value="ECO:0007669"/>
    <property type="project" value="InterPro"/>
</dbReference>
<dbReference type="PROSITE" id="PS51874">
    <property type="entry name" value="PCV_3C_PRO"/>
    <property type="match status" value="1"/>
</dbReference>